<name>A0A1Y4L7Y9_9FIRM</name>
<gene>
    <name evidence="3" type="ORF">B5F17_07670</name>
</gene>
<protein>
    <submittedName>
        <fullName evidence="3">Biotin--[acetyl-CoA-carboxylase] ligase</fullName>
    </submittedName>
</protein>
<dbReference type="GO" id="GO:0009249">
    <property type="term" value="P:protein lipoylation"/>
    <property type="evidence" value="ECO:0007669"/>
    <property type="project" value="UniProtKB-ARBA"/>
</dbReference>
<dbReference type="PROSITE" id="PS51733">
    <property type="entry name" value="BPL_LPL_CATALYTIC"/>
    <property type="match status" value="1"/>
</dbReference>
<accession>A0A1Y4L7Y9</accession>
<dbReference type="Proteomes" id="UP000195897">
    <property type="component" value="Unassembled WGS sequence"/>
</dbReference>
<dbReference type="Gene3D" id="2.30.30.100">
    <property type="match status" value="1"/>
</dbReference>
<evidence type="ECO:0000259" key="2">
    <source>
        <dbReference type="PROSITE" id="PS51733"/>
    </source>
</evidence>
<sequence length="264" mass="29282">MEDRLTAEAITRHLHTTRLGRKLLIEPSVDSTNTQVKQRFGNEDEGFVLLAEEQTAGRGRLGRQFVSPAGSGLYMSIVLHPDLPLERISLLMLISAVSICEALEHQCGIWPKIKWVNDVFIRGYKCAGILTESSFSTGGSKPDFSIVGIGVNLKFDREAYPELADIAGGIWDETHHLPTRAQLAASILNAFEPWYDKLLAGQSKELLQAYRSRMNCLRKRIMVSSPQGQYPATCVDLTDEGNLVIIDQNGTQTILRAGEISVRL</sequence>
<dbReference type="SUPFAM" id="SSF55681">
    <property type="entry name" value="Class II aaRS and biotin synthetases"/>
    <property type="match status" value="1"/>
</dbReference>
<evidence type="ECO:0000313" key="3">
    <source>
        <dbReference type="EMBL" id="OUP52854.1"/>
    </source>
</evidence>
<dbReference type="Pfam" id="PF03099">
    <property type="entry name" value="BPL_LplA_LipB"/>
    <property type="match status" value="1"/>
</dbReference>
<dbReference type="NCBIfam" id="TIGR00121">
    <property type="entry name" value="birA_ligase"/>
    <property type="match status" value="1"/>
</dbReference>
<dbReference type="PANTHER" id="PTHR12835">
    <property type="entry name" value="BIOTIN PROTEIN LIGASE"/>
    <property type="match status" value="1"/>
</dbReference>
<dbReference type="InterPro" id="IPR045864">
    <property type="entry name" value="aa-tRNA-synth_II/BPL/LPL"/>
</dbReference>
<dbReference type="InterPro" id="IPR004143">
    <property type="entry name" value="BPL_LPL_catalytic"/>
</dbReference>
<dbReference type="InterPro" id="IPR004408">
    <property type="entry name" value="Biotin_CoA_COase_ligase"/>
</dbReference>
<dbReference type="RefSeq" id="WP_087372627.1">
    <property type="nucleotide sequence ID" value="NZ_NFKK01000007.1"/>
</dbReference>
<dbReference type="CDD" id="cd16442">
    <property type="entry name" value="BPL"/>
    <property type="match status" value="1"/>
</dbReference>
<feature type="domain" description="BPL/LPL catalytic" evidence="2">
    <location>
        <begin position="8"/>
        <end position="199"/>
    </location>
</feature>
<keyword evidence="1 3" id="KW-0436">Ligase</keyword>
<evidence type="ECO:0000256" key="1">
    <source>
        <dbReference type="ARBA" id="ARBA00022598"/>
    </source>
</evidence>
<dbReference type="EMBL" id="NFKK01000007">
    <property type="protein sequence ID" value="OUP52854.1"/>
    <property type="molecule type" value="Genomic_DNA"/>
</dbReference>
<evidence type="ECO:0000313" key="4">
    <source>
        <dbReference type="Proteomes" id="UP000195897"/>
    </source>
</evidence>
<organism evidence="3 4">
    <name type="scientific">Butyricicoccus pullicaecorum</name>
    <dbReference type="NCBI Taxonomy" id="501571"/>
    <lineage>
        <taxon>Bacteria</taxon>
        <taxon>Bacillati</taxon>
        <taxon>Bacillota</taxon>
        <taxon>Clostridia</taxon>
        <taxon>Eubacteriales</taxon>
        <taxon>Butyricicoccaceae</taxon>
        <taxon>Butyricicoccus</taxon>
    </lineage>
</organism>
<dbReference type="GO" id="GO:0016740">
    <property type="term" value="F:transferase activity"/>
    <property type="evidence" value="ECO:0007669"/>
    <property type="project" value="UniProtKB-ARBA"/>
</dbReference>
<comment type="caution">
    <text evidence="3">The sequence shown here is derived from an EMBL/GenBank/DDBJ whole genome shotgun (WGS) entry which is preliminary data.</text>
</comment>
<dbReference type="GO" id="GO:0005737">
    <property type="term" value="C:cytoplasm"/>
    <property type="evidence" value="ECO:0007669"/>
    <property type="project" value="TreeGrafter"/>
</dbReference>
<dbReference type="PANTHER" id="PTHR12835:SF5">
    <property type="entry name" value="BIOTIN--PROTEIN LIGASE"/>
    <property type="match status" value="1"/>
</dbReference>
<reference evidence="4" key="1">
    <citation type="submission" date="2017-04" db="EMBL/GenBank/DDBJ databases">
        <title>Function of individual gut microbiota members based on whole genome sequencing of pure cultures obtained from chicken caecum.</title>
        <authorList>
            <person name="Medvecky M."/>
            <person name="Cejkova D."/>
            <person name="Polansky O."/>
            <person name="Karasova D."/>
            <person name="Kubasova T."/>
            <person name="Cizek A."/>
            <person name="Rychlik I."/>
        </authorList>
    </citation>
    <scope>NUCLEOTIDE SEQUENCE [LARGE SCALE GENOMIC DNA]</scope>
    <source>
        <strain evidence="4">An180</strain>
    </source>
</reference>
<dbReference type="Gene3D" id="3.30.930.10">
    <property type="entry name" value="Bira Bifunctional Protein, Domain 2"/>
    <property type="match status" value="1"/>
</dbReference>
<dbReference type="GO" id="GO:0004077">
    <property type="term" value="F:biotin--[biotin carboxyl-carrier protein] ligase activity"/>
    <property type="evidence" value="ECO:0007669"/>
    <property type="project" value="InterPro"/>
</dbReference>
<proteinExistence type="predicted"/>
<dbReference type="AlphaFoldDB" id="A0A1Y4L7Y9"/>